<protein>
    <submittedName>
        <fullName evidence="1">Uncharacterized protein</fullName>
    </submittedName>
</protein>
<comment type="caution">
    <text evidence="1">The sequence shown here is derived from an EMBL/GenBank/DDBJ whole genome shotgun (WGS) entry which is preliminary data.</text>
</comment>
<gene>
    <name evidence="1" type="ORF">SJ059_32960</name>
</gene>
<dbReference type="EMBL" id="JAWZZT010001831">
    <property type="protein sequence ID" value="MDX7019237.1"/>
    <property type="molecule type" value="Genomic_DNA"/>
</dbReference>
<evidence type="ECO:0000313" key="2">
    <source>
        <dbReference type="Proteomes" id="UP001279012"/>
    </source>
</evidence>
<reference evidence="1" key="1">
    <citation type="submission" date="2023-11" db="EMBL/GenBank/DDBJ databases">
        <title>Detection of rare carbapenemases in Enterobacterales - comparison of two colorimetric and two CIM-based carbapenemase assays.</title>
        <authorList>
            <person name="Schaffarczyk L."/>
            <person name="Noster J."/>
            <person name="Stelzer Y."/>
            <person name="Sattler J."/>
            <person name="Gatermann S."/>
            <person name="Hamprecht A."/>
        </authorList>
    </citation>
    <scope>NUCLEOTIDE SEQUENCE</scope>
    <source>
        <strain evidence="1">CIM-Cont-037</strain>
    </source>
</reference>
<sequence length="68" mass="7967">TNNRCWLAKKAAHCRLFIFFHPPPLHGPRTLRKIPRLSAILHFYAISQNKYSGTAIFTSGMQWKRNWA</sequence>
<proteinExistence type="predicted"/>
<organism evidence="1 2">
    <name type="scientific">Klebsiella aerogenes</name>
    <name type="common">Enterobacter aerogenes</name>
    <dbReference type="NCBI Taxonomy" id="548"/>
    <lineage>
        <taxon>Bacteria</taxon>
        <taxon>Pseudomonadati</taxon>
        <taxon>Pseudomonadota</taxon>
        <taxon>Gammaproteobacteria</taxon>
        <taxon>Enterobacterales</taxon>
        <taxon>Enterobacteriaceae</taxon>
        <taxon>Klebsiella/Raoultella group</taxon>
        <taxon>Klebsiella</taxon>
    </lineage>
</organism>
<dbReference type="Proteomes" id="UP001279012">
    <property type="component" value="Unassembled WGS sequence"/>
</dbReference>
<dbReference type="AlphaFoldDB" id="A0AAW9EEA2"/>
<name>A0AAW9EEA2_KLEAE</name>
<evidence type="ECO:0000313" key="1">
    <source>
        <dbReference type="EMBL" id="MDX7019237.1"/>
    </source>
</evidence>
<feature type="non-terminal residue" evidence="1">
    <location>
        <position position="1"/>
    </location>
</feature>
<accession>A0AAW9EEA2</accession>